<organism evidence="13 14">
    <name type="scientific">Thermodesulfovibrio yellowstonii</name>
    <dbReference type="NCBI Taxonomy" id="28262"/>
    <lineage>
        <taxon>Bacteria</taxon>
        <taxon>Pseudomonadati</taxon>
        <taxon>Nitrospirota</taxon>
        <taxon>Thermodesulfovibrionia</taxon>
        <taxon>Thermodesulfovibrionales</taxon>
        <taxon>Thermodesulfovibrionaceae</taxon>
        <taxon>Thermodesulfovibrio</taxon>
    </lineage>
</organism>
<dbReference type="EMBL" id="BSDX01000001">
    <property type="protein sequence ID" value="GLI53799.1"/>
    <property type="molecule type" value="Genomic_DNA"/>
</dbReference>
<evidence type="ECO:0000256" key="1">
    <source>
        <dbReference type="ARBA" id="ARBA00001946"/>
    </source>
</evidence>
<dbReference type="InterPro" id="IPR017438">
    <property type="entry name" value="ATP-NAD_kinase_N"/>
</dbReference>
<dbReference type="PANTHER" id="PTHR12358">
    <property type="entry name" value="SPHINGOSINE KINASE"/>
    <property type="match status" value="1"/>
</dbReference>
<keyword evidence="2" id="KW-0444">Lipid biosynthesis</keyword>
<accession>A0A9W6GEF5</accession>
<keyword evidence="3" id="KW-0808">Transferase</keyword>
<dbReference type="InterPro" id="IPR001206">
    <property type="entry name" value="Diacylglycerol_kinase_cat_dom"/>
</dbReference>
<evidence type="ECO:0000256" key="9">
    <source>
        <dbReference type="ARBA" id="ARBA00023098"/>
    </source>
</evidence>
<dbReference type="SMART" id="SM00046">
    <property type="entry name" value="DAGKc"/>
    <property type="match status" value="1"/>
</dbReference>
<dbReference type="GO" id="GO:0016301">
    <property type="term" value="F:kinase activity"/>
    <property type="evidence" value="ECO:0007669"/>
    <property type="project" value="UniProtKB-KW"/>
</dbReference>
<proteinExistence type="predicted"/>
<keyword evidence="9" id="KW-0443">Lipid metabolism</keyword>
<gene>
    <name evidence="13" type="ORF">TISLANDTSLP1_14920</name>
</gene>
<dbReference type="InterPro" id="IPR016064">
    <property type="entry name" value="NAD/diacylglycerol_kinase_sf"/>
</dbReference>
<dbReference type="AlphaFoldDB" id="A0A9W6GEF5"/>
<evidence type="ECO:0000256" key="11">
    <source>
        <dbReference type="ARBA" id="ARBA00023264"/>
    </source>
</evidence>
<keyword evidence="4" id="KW-0479">Metal-binding</keyword>
<keyword evidence="8" id="KW-0460">Magnesium</keyword>
<keyword evidence="10" id="KW-0594">Phospholipid biosynthesis</keyword>
<comment type="cofactor">
    <cofactor evidence="1">
        <name>Mg(2+)</name>
        <dbReference type="ChEBI" id="CHEBI:18420"/>
    </cofactor>
</comment>
<keyword evidence="11" id="KW-1208">Phospholipid metabolism</keyword>
<evidence type="ECO:0000256" key="3">
    <source>
        <dbReference type="ARBA" id="ARBA00022679"/>
    </source>
</evidence>
<keyword evidence="7" id="KW-0067">ATP-binding</keyword>
<reference evidence="13" key="1">
    <citation type="submission" date="2022-12" db="EMBL/GenBank/DDBJ databases">
        <title>Reference genome sequencing for broad-spectrum identification of bacterial and archaeal isolates by mass spectrometry.</title>
        <authorList>
            <person name="Sekiguchi Y."/>
            <person name="Tourlousse D.M."/>
        </authorList>
    </citation>
    <scope>NUCLEOTIDE SEQUENCE</scope>
    <source>
        <strain evidence="13">TSL-P1</strain>
    </source>
</reference>
<dbReference type="NCBIfam" id="TIGR00147">
    <property type="entry name" value="YegS/Rv2252/BmrU family lipid kinase"/>
    <property type="match status" value="1"/>
</dbReference>
<evidence type="ECO:0000256" key="2">
    <source>
        <dbReference type="ARBA" id="ARBA00022516"/>
    </source>
</evidence>
<dbReference type="Pfam" id="PF19279">
    <property type="entry name" value="YegS_C"/>
    <property type="match status" value="1"/>
</dbReference>
<dbReference type="InterPro" id="IPR005218">
    <property type="entry name" value="Diacylglycerol/lipid_kinase"/>
</dbReference>
<dbReference type="PROSITE" id="PS50146">
    <property type="entry name" value="DAGK"/>
    <property type="match status" value="1"/>
</dbReference>
<keyword evidence="14" id="KW-1185">Reference proteome</keyword>
<keyword evidence="6" id="KW-0418">Kinase</keyword>
<comment type="caution">
    <text evidence="13">The sequence shown here is derived from an EMBL/GenBank/DDBJ whole genome shotgun (WGS) entry which is preliminary data.</text>
</comment>
<dbReference type="Gene3D" id="3.40.50.10330">
    <property type="entry name" value="Probable inorganic polyphosphate/atp-NAD kinase, domain 1"/>
    <property type="match status" value="1"/>
</dbReference>
<name>A0A9W6GEF5_9BACT</name>
<dbReference type="SUPFAM" id="SSF111331">
    <property type="entry name" value="NAD kinase/diacylglycerol kinase-like"/>
    <property type="match status" value="1"/>
</dbReference>
<evidence type="ECO:0000256" key="10">
    <source>
        <dbReference type="ARBA" id="ARBA00023209"/>
    </source>
</evidence>
<dbReference type="GO" id="GO:0046872">
    <property type="term" value="F:metal ion binding"/>
    <property type="evidence" value="ECO:0007669"/>
    <property type="project" value="UniProtKB-KW"/>
</dbReference>
<evidence type="ECO:0000313" key="14">
    <source>
        <dbReference type="Proteomes" id="UP001144297"/>
    </source>
</evidence>
<feature type="domain" description="DAGKc" evidence="12">
    <location>
        <begin position="1"/>
        <end position="133"/>
    </location>
</feature>
<dbReference type="Pfam" id="PF00781">
    <property type="entry name" value="DAGK_cat"/>
    <property type="match status" value="1"/>
</dbReference>
<dbReference type="InterPro" id="IPR050187">
    <property type="entry name" value="Lipid_Phosphate_FormReg"/>
</dbReference>
<evidence type="ECO:0000259" key="12">
    <source>
        <dbReference type="PROSITE" id="PS50146"/>
    </source>
</evidence>
<keyword evidence="5" id="KW-0547">Nucleotide-binding</keyword>
<dbReference type="InterPro" id="IPR045540">
    <property type="entry name" value="YegS/DAGK_C"/>
</dbReference>
<sequence length="297" mass="32914">MRYDKVFLIGNPIAGGGGALKRIEKAQEILRQKGIHFETLLTKKQGDAEHFAKKIKENHTGKILVIVAGGDGTYNEVVNGLAFSQIPMAILPMGTTSVLAKELKIPKNIEKAVEIAVAGKTQRVHLGIIENQQKQRLFILMAGVGFDGMAVFGVNPRKKKYLRKIAYILSGIKTLFKYTPTELIVNNSEPKKAYSAVVCKASCYGGNFKIAPDASLTSPCLYTFLSTTDSRIGLFWQILGIIFGFHLKMKNTDYFKTEKIKILGNAHIQIDGDYFGRTPVEIRVIKDALTLVFPFQT</sequence>
<dbReference type="Gene3D" id="2.60.200.40">
    <property type="match status" value="1"/>
</dbReference>
<dbReference type="GO" id="GO:0005524">
    <property type="term" value="F:ATP binding"/>
    <property type="evidence" value="ECO:0007669"/>
    <property type="project" value="UniProtKB-KW"/>
</dbReference>
<dbReference type="GO" id="GO:0005886">
    <property type="term" value="C:plasma membrane"/>
    <property type="evidence" value="ECO:0007669"/>
    <property type="project" value="TreeGrafter"/>
</dbReference>
<evidence type="ECO:0000256" key="5">
    <source>
        <dbReference type="ARBA" id="ARBA00022741"/>
    </source>
</evidence>
<dbReference type="GO" id="GO:0008654">
    <property type="term" value="P:phospholipid biosynthetic process"/>
    <property type="evidence" value="ECO:0007669"/>
    <property type="project" value="UniProtKB-KW"/>
</dbReference>
<evidence type="ECO:0000256" key="8">
    <source>
        <dbReference type="ARBA" id="ARBA00022842"/>
    </source>
</evidence>
<evidence type="ECO:0000256" key="6">
    <source>
        <dbReference type="ARBA" id="ARBA00022777"/>
    </source>
</evidence>
<dbReference type="Proteomes" id="UP001144297">
    <property type="component" value="Unassembled WGS sequence"/>
</dbReference>
<evidence type="ECO:0000313" key="13">
    <source>
        <dbReference type="EMBL" id="GLI53799.1"/>
    </source>
</evidence>
<evidence type="ECO:0000256" key="7">
    <source>
        <dbReference type="ARBA" id="ARBA00022840"/>
    </source>
</evidence>
<protein>
    <recommendedName>
        <fullName evidence="12">DAGKc domain-containing protein</fullName>
    </recommendedName>
</protein>
<evidence type="ECO:0000256" key="4">
    <source>
        <dbReference type="ARBA" id="ARBA00022723"/>
    </source>
</evidence>
<dbReference type="PANTHER" id="PTHR12358:SF106">
    <property type="entry name" value="LIPID KINASE YEGS"/>
    <property type="match status" value="1"/>
</dbReference>